<feature type="transmembrane region" description="Helical" evidence="11">
    <location>
        <begin position="839"/>
        <end position="859"/>
    </location>
</feature>
<keyword evidence="7" id="KW-0067">ATP-binding</keyword>
<feature type="transmembrane region" description="Helical" evidence="11">
    <location>
        <begin position="871"/>
        <end position="890"/>
    </location>
</feature>
<dbReference type="InterPro" id="IPR036412">
    <property type="entry name" value="HAD-like_sf"/>
</dbReference>
<dbReference type="GO" id="GO:0046873">
    <property type="term" value="F:metal ion transmembrane transporter activity"/>
    <property type="evidence" value="ECO:0007669"/>
    <property type="project" value="UniProtKB-ARBA"/>
</dbReference>
<accession>A0A0W0SPI6</accession>
<feature type="transmembrane region" description="Helical" evidence="11">
    <location>
        <begin position="86"/>
        <end position="106"/>
    </location>
</feature>
<dbReference type="NCBIfam" id="TIGR01494">
    <property type="entry name" value="ATPase_P-type"/>
    <property type="match status" value="2"/>
</dbReference>
<evidence type="ECO:0000313" key="14">
    <source>
        <dbReference type="Proteomes" id="UP000054742"/>
    </source>
</evidence>
<keyword evidence="10 11" id="KW-0472">Membrane</keyword>
<dbReference type="Gene3D" id="2.70.150.10">
    <property type="entry name" value="Calcium-transporting ATPase, cytoplasmic transduction domain A"/>
    <property type="match status" value="1"/>
</dbReference>
<dbReference type="SFLD" id="SFLDF00027">
    <property type="entry name" value="p-type_atpase"/>
    <property type="match status" value="1"/>
</dbReference>
<dbReference type="Proteomes" id="UP000054742">
    <property type="component" value="Unassembled WGS sequence"/>
</dbReference>
<feature type="transmembrane region" description="Helical" evidence="11">
    <location>
        <begin position="707"/>
        <end position="726"/>
    </location>
</feature>
<protein>
    <submittedName>
        <fullName evidence="13">Cation efflux transporter</fullName>
    </submittedName>
</protein>
<dbReference type="FunFam" id="2.70.150.10:FF:000016">
    <property type="entry name" value="Calcium-transporting P-type ATPase putative"/>
    <property type="match status" value="1"/>
</dbReference>
<feature type="transmembrane region" description="Helical" evidence="11">
    <location>
        <begin position="732"/>
        <end position="751"/>
    </location>
</feature>
<dbReference type="GO" id="GO:0015662">
    <property type="term" value="F:P-type ion transporter activity"/>
    <property type="evidence" value="ECO:0007669"/>
    <property type="project" value="UniProtKB-ARBA"/>
</dbReference>
<evidence type="ECO:0000259" key="12">
    <source>
        <dbReference type="SMART" id="SM00831"/>
    </source>
</evidence>
<dbReference type="Pfam" id="PF00690">
    <property type="entry name" value="Cation_ATPase_N"/>
    <property type="match status" value="1"/>
</dbReference>
<dbReference type="InterPro" id="IPR023299">
    <property type="entry name" value="ATPase_P-typ_cyto_dom_N"/>
</dbReference>
<keyword evidence="8" id="KW-1278">Translocase</keyword>
<dbReference type="GO" id="GO:0098662">
    <property type="term" value="P:inorganic cation transmembrane transport"/>
    <property type="evidence" value="ECO:0007669"/>
    <property type="project" value="UniProtKB-ARBA"/>
</dbReference>
<comment type="subcellular location">
    <subcellularLocation>
        <location evidence="1">Cell membrane</location>
        <topology evidence="1">Multi-pass membrane protein</topology>
    </subcellularLocation>
</comment>
<evidence type="ECO:0000256" key="6">
    <source>
        <dbReference type="ARBA" id="ARBA00022741"/>
    </source>
</evidence>
<evidence type="ECO:0000256" key="10">
    <source>
        <dbReference type="ARBA" id="ARBA00023136"/>
    </source>
</evidence>
<dbReference type="GO" id="GO:0019829">
    <property type="term" value="F:ATPase-coupled monoatomic cation transmembrane transporter activity"/>
    <property type="evidence" value="ECO:0007669"/>
    <property type="project" value="UniProtKB-ARBA"/>
</dbReference>
<dbReference type="SFLD" id="SFLDS00003">
    <property type="entry name" value="Haloacid_Dehalogenase"/>
    <property type="match status" value="1"/>
</dbReference>
<evidence type="ECO:0000256" key="2">
    <source>
        <dbReference type="ARBA" id="ARBA00005675"/>
    </source>
</evidence>
<dbReference type="Gene3D" id="3.40.1110.10">
    <property type="entry name" value="Calcium-transporting ATPase, cytoplasmic domain N"/>
    <property type="match status" value="1"/>
</dbReference>
<keyword evidence="4 11" id="KW-0812">Transmembrane</keyword>
<dbReference type="RefSeq" id="WP_058441060.1">
    <property type="nucleotide sequence ID" value="NZ_CAAAHU010000009.1"/>
</dbReference>
<dbReference type="GO" id="GO:0005524">
    <property type="term" value="F:ATP binding"/>
    <property type="evidence" value="ECO:0007669"/>
    <property type="project" value="UniProtKB-KW"/>
</dbReference>
<feature type="domain" description="Cation-transporting P-type ATPase N-terminal" evidence="12">
    <location>
        <begin position="13"/>
        <end position="86"/>
    </location>
</feature>
<dbReference type="AlphaFoldDB" id="A0A0W0SPI6"/>
<evidence type="ECO:0000256" key="5">
    <source>
        <dbReference type="ARBA" id="ARBA00022723"/>
    </source>
</evidence>
<dbReference type="PANTHER" id="PTHR43294">
    <property type="entry name" value="SODIUM/POTASSIUM-TRANSPORTING ATPASE SUBUNIT ALPHA"/>
    <property type="match status" value="1"/>
</dbReference>
<proteinExistence type="inferred from homology"/>
<dbReference type="InterPro" id="IPR006068">
    <property type="entry name" value="ATPase_P-typ_cation-transptr_C"/>
</dbReference>
<dbReference type="SUPFAM" id="SSF56784">
    <property type="entry name" value="HAD-like"/>
    <property type="match status" value="1"/>
</dbReference>
<name>A0A0W0SPI6_9GAMM</name>
<reference evidence="13 14" key="1">
    <citation type="submission" date="2015-11" db="EMBL/GenBank/DDBJ databases">
        <title>Genomic analysis of 38 Legionella species identifies large and diverse effector repertoires.</title>
        <authorList>
            <person name="Burstein D."/>
            <person name="Amaro F."/>
            <person name="Zusman T."/>
            <person name="Lifshitz Z."/>
            <person name="Cohen O."/>
            <person name="Gilbert J.A."/>
            <person name="Pupko T."/>
            <person name="Shuman H.A."/>
            <person name="Segal G."/>
        </authorList>
    </citation>
    <scope>NUCLEOTIDE SEQUENCE [LARGE SCALE GENOMIC DNA]</scope>
    <source>
        <strain evidence="13 14">ATCC 43878</strain>
    </source>
</reference>
<evidence type="ECO:0000256" key="3">
    <source>
        <dbReference type="ARBA" id="ARBA00022475"/>
    </source>
</evidence>
<comment type="similarity">
    <text evidence="2">Belongs to the cation transport ATPase (P-type) (TC 3.A.3) family. Type IIA subfamily.</text>
</comment>
<sequence>MAEQQQDSLSELCWHEQSKETIFATLNTTELGLSEEESQSRLKVYGFNRLPEPKKASTFFRFLLQFHNILIYVLLAAALVTSFLQHWVDTAVILAVVIINALIGFIQEGKAEKALDAIRKMLSPTAMVVRDGERLRIAGEKLVPGDIIVLEAGDKVPADVRLIKSHGLTIQEAILTGESVPVEKHIHPVSRNAALGDRSCMAFSGTLVTNGQGKGIVVETGSTTQIGCISGLLSQVESLTTPLVLQMGLFAKWLTLFILLIATILLGYGYFVQHHPFGELFMVMVGLSVAAIPEGLPAVLSITLAIGVQAMARRHTIVRRLPAIETLGSVSVICTDKTGTLTQNEMTVSSVLTSNHLFILDGSGYEPQGTIMLNEEVIDSNEHPLLKKLARAALLCNDATLHEQEGSWTVEGDPMEGALLAFAGKTGLIIKEENASWVRTDVIPFDARHRFMATLNHNHLKHAMILVKGAPEQVLKMCQNQQTNWGEIQPLNEMYWKEQMEQIAARGQRVLAFAIKKTKPEHTVLEFADVEGSLTLLGMVGLIDPPRPESIAAVAQCHAAGIALKMITGDHASTALAIGRQIGLKNLDKVLTGIDLDNMNDATLRNAVLDTDIFARTSPEHKLRLVMALQSHGMTVAMTGDGVNDAPALKRADAGIAMGKTGSEVAKEAAEFILTDDNFASIVAAVREGRTVYDNLKKVISWTLPTNAGEAMTIILALLLGLSLPVTPIQILWINLITAVTLGLALAFEPTEEGTMHHPPRPRSEPLLTGSLVWHIILVSILFICGVFGIYFYALDRGYSLELARTIALNTLVVLEIFHLFYIRNIYTTSLTWKGVQGTKVVWMAVIVITMAQFAITYFPPLQTLFITESIPFWDGVLIVVMGVLFFAVIEIEKQLRLRISTIRHVRVGENTLYGDKIL</sequence>
<dbReference type="SUPFAM" id="SSF81653">
    <property type="entry name" value="Calcium ATPase, transduction domain A"/>
    <property type="match status" value="1"/>
</dbReference>
<evidence type="ECO:0000313" key="13">
    <source>
        <dbReference type="EMBL" id="KTC85169.1"/>
    </source>
</evidence>
<evidence type="ECO:0000256" key="4">
    <source>
        <dbReference type="ARBA" id="ARBA00022692"/>
    </source>
</evidence>
<dbReference type="Pfam" id="PF00122">
    <property type="entry name" value="E1-E2_ATPase"/>
    <property type="match status" value="1"/>
</dbReference>
<dbReference type="PATRIC" id="fig|29422.6.peg.1017"/>
<dbReference type="InterPro" id="IPR050510">
    <property type="entry name" value="Cation_transp_ATPase_P-type"/>
</dbReference>
<feature type="transmembrane region" description="Helical" evidence="11">
    <location>
        <begin position="59"/>
        <end position="80"/>
    </location>
</feature>
<dbReference type="PRINTS" id="PR00119">
    <property type="entry name" value="CATATPASE"/>
</dbReference>
<dbReference type="EMBL" id="LNXV01000007">
    <property type="protein sequence ID" value="KTC85169.1"/>
    <property type="molecule type" value="Genomic_DNA"/>
</dbReference>
<dbReference type="OrthoDB" id="9814270at2"/>
<dbReference type="SFLD" id="SFLDG00002">
    <property type="entry name" value="C1.7:_P-type_atpase_like"/>
    <property type="match status" value="1"/>
</dbReference>
<dbReference type="PROSITE" id="PS00154">
    <property type="entry name" value="ATPASE_E1_E2"/>
    <property type="match status" value="1"/>
</dbReference>
<dbReference type="InterPro" id="IPR004014">
    <property type="entry name" value="ATPase_P-typ_cation-transptr_N"/>
</dbReference>
<keyword evidence="3" id="KW-1003">Cell membrane</keyword>
<dbReference type="InterPro" id="IPR018303">
    <property type="entry name" value="ATPase_P-typ_P_site"/>
</dbReference>
<dbReference type="InterPro" id="IPR023214">
    <property type="entry name" value="HAD_sf"/>
</dbReference>
<dbReference type="GO" id="GO:0016887">
    <property type="term" value="F:ATP hydrolysis activity"/>
    <property type="evidence" value="ECO:0007669"/>
    <property type="project" value="InterPro"/>
</dbReference>
<dbReference type="SUPFAM" id="SSF81660">
    <property type="entry name" value="Metal cation-transporting ATPase, ATP-binding domain N"/>
    <property type="match status" value="1"/>
</dbReference>
<evidence type="ECO:0000256" key="8">
    <source>
        <dbReference type="ARBA" id="ARBA00022967"/>
    </source>
</evidence>
<dbReference type="GO" id="GO:0046872">
    <property type="term" value="F:metal ion binding"/>
    <property type="evidence" value="ECO:0007669"/>
    <property type="project" value="UniProtKB-KW"/>
</dbReference>
<evidence type="ECO:0000256" key="11">
    <source>
        <dbReference type="SAM" id="Phobius"/>
    </source>
</evidence>
<dbReference type="InterPro" id="IPR044492">
    <property type="entry name" value="P_typ_ATPase_HD_dom"/>
</dbReference>
<keyword evidence="9 11" id="KW-1133">Transmembrane helix</keyword>
<dbReference type="InterPro" id="IPR008250">
    <property type="entry name" value="ATPase_P-typ_transduc_dom_A_sf"/>
</dbReference>
<dbReference type="SMART" id="SM00831">
    <property type="entry name" value="Cation_ATPase_N"/>
    <property type="match status" value="1"/>
</dbReference>
<feature type="transmembrane region" description="Helical" evidence="11">
    <location>
        <begin position="772"/>
        <end position="795"/>
    </location>
</feature>
<dbReference type="Gene3D" id="1.20.1110.10">
    <property type="entry name" value="Calcium-transporting ATPase, transmembrane domain"/>
    <property type="match status" value="1"/>
</dbReference>
<dbReference type="PRINTS" id="PR00120">
    <property type="entry name" value="HATPASE"/>
</dbReference>
<dbReference type="GO" id="GO:0005886">
    <property type="term" value="C:plasma membrane"/>
    <property type="evidence" value="ECO:0007669"/>
    <property type="project" value="UniProtKB-SubCell"/>
</dbReference>
<evidence type="ECO:0000256" key="7">
    <source>
        <dbReference type="ARBA" id="ARBA00022840"/>
    </source>
</evidence>
<dbReference type="STRING" id="29422.Lbru_0965"/>
<dbReference type="Pfam" id="PF00689">
    <property type="entry name" value="Cation_ATPase_C"/>
    <property type="match status" value="1"/>
</dbReference>
<keyword evidence="14" id="KW-1185">Reference proteome</keyword>
<feature type="transmembrane region" description="Helical" evidence="11">
    <location>
        <begin position="253"/>
        <end position="271"/>
    </location>
</feature>
<dbReference type="Gene3D" id="3.40.50.1000">
    <property type="entry name" value="HAD superfamily/HAD-like"/>
    <property type="match status" value="1"/>
</dbReference>
<keyword evidence="5" id="KW-0479">Metal-binding</keyword>
<dbReference type="Pfam" id="PF13246">
    <property type="entry name" value="Cation_ATPase"/>
    <property type="match status" value="1"/>
</dbReference>
<dbReference type="InterPro" id="IPR023298">
    <property type="entry name" value="ATPase_P-typ_TM_dom_sf"/>
</dbReference>
<dbReference type="InterPro" id="IPR059000">
    <property type="entry name" value="ATPase_P-type_domA"/>
</dbReference>
<gene>
    <name evidence="13" type="primary">pacL</name>
    <name evidence="13" type="ORF">Lbru_0965</name>
</gene>
<evidence type="ECO:0000256" key="1">
    <source>
        <dbReference type="ARBA" id="ARBA00004651"/>
    </source>
</evidence>
<dbReference type="InterPro" id="IPR001757">
    <property type="entry name" value="P_typ_ATPase"/>
</dbReference>
<dbReference type="SUPFAM" id="SSF81665">
    <property type="entry name" value="Calcium ATPase, transmembrane domain M"/>
    <property type="match status" value="1"/>
</dbReference>
<keyword evidence="6" id="KW-0547">Nucleotide-binding</keyword>
<organism evidence="13 14">
    <name type="scientific">Legionella brunensis</name>
    <dbReference type="NCBI Taxonomy" id="29422"/>
    <lineage>
        <taxon>Bacteria</taxon>
        <taxon>Pseudomonadati</taxon>
        <taxon>Pseudomonadota</taxon>
        <taxon>Gammaproteobacteria</taxon>
        <taxon>Legionellales</taxon>
        <taxon>Legionellaceae</taxon>
        <taxon>Legionella</taxon>
    </lineage>
</organism>
<comment type="caution">
    <text evidence="13">The sequence shown here is derived from an EMBL/GenBank/DDBJ whole genome shotgun (WGS) entry which is preliminary data.</text>
</comment>
<feature type="transmembrane region" description="Helical" evidence="11">
    <location>
        <begin position="807"/>
        <end position="827"/>
    </location>
</feature>
<dbReference type="CDD" id="cd02080">
    <property type="entry name" value="P-type_ATPase_cation"/>
    <property type="match status" value="1"/>
</dbReference>
<dbReference type="PANTHER" id="PTHR43294:SF21">
    <property type="entry name" value="CATION TRANSPORTING ATPASE"/>
    <property type="match status" value="1"/>
</dbReference>
<evidence type="ECO:0000256" key="9">
    <source>
        <dbReference type="ARBA" id="ARBA00022989"/>
    </source>
</evidence>
<feature type="transmembrane region" description="Helical" evidence="11">
    <location>
        <begin position="283"/>
        <end position="312"/>
    </location>
</feature>